<dbReference type="InterPro" id="IPR025528">
    <property type="entry name" value="BrnA_antitoxin"/>
</dbReference>
<dbReference type="Proteomes" id="UP000184226">
    <property type="component" value="Unassembled WGS sequence"/>
</dbReference>
<evidence type="ECO:0000313" key="2">
    <source>
        <dbReference type="Proteomes" id="UP000184226"/>
    </source>
</evidence>
<reference evidence="1 2" key="1">
    <citation type="submission" date="2016-11" db="EMBL/GenBank/DDBJ databases">
        <authorList>
            <person name="Jaros S."/>
            <person name="Januszkiewicz K."/>
            <person name="Wedrychowicz H."/>
        </authorList>
    </citation>
    <scope>NUCLEOTIDE SEQUENCE [LARGE SCALE GENOMIC DNA]</scope>
    <source>
        <strain evidence="1 2">CGMCC 1.10190</strain>
    </source>
</reference>
<gene>
    <name evidence="1" type="ORF">SAMN04488135_11028</name>
</gene>
<dbReference type="EMBL" id="FQXE01000010">
    <property type="protein sequence ID" value="SHI13836.1"/>
    <property type="molecule type" value="Genomic_DNA"/>
</dbReference>
<protein>
    <submittedName>
        <fullName evidence="1">Uncharacterized conserved protein, DUF4415 family</fullName>
    </submittedName>
</protein>
<proteinExistence type="predicted"/>
<dbReference type="RefSeq" id="WP_073105225.1">
    <property type="nucleotide sequence ID" value="NZ_FQXE01000010.1"/>
</dbReference>
<dbReference type="OrthoDB" id="9796641at2"/>
<dbReference type="AlphaFoldDB" id="A0A1M5YPA2"/>
<accession>A0A1M5YPA2</accession>
<sequence>MFKHSTKHAKTDWQRVRQEAAYAKPIPFDPATDPYDPNDEQATAEYLEAATVTVRGPGRPRVPVRRPALTMRMDPDLLERLRASGKGWQSRLHQLIREAVDKGKL</sequence>
<organism evidence="1 2">
    <name type="scientific">Pollutimonas bauzanensis</name>
    <dbReference type="NCBI Taxonomy" id="658167"/>
    <lineage>
        <taxon>Bacteria</taxon>
        <taxon>Pseudomonadati</taxon>
        <taxon>Pseudomonadota</taxon>
        <taxon>Betaproteobacteria</taxon>
        <taxon>Burkholderiales</taxon>
        <taxon>Alcaligenaceae</taxon>
        <taxon>Pollutimonas</taxon>
    </lineage>
</organism>
<dbReference type="Pfam" id="PF14384">
    <property type="entry name" value="BrnA_antitoxin"/>
    <property type="match status" value="1"/>
</dbReference>
<evidence type="ECO:0000313" key="1">
    <source>
        <dbReference type="EMBL" id="SHI13836.1"/>
    </source>
</evidence>
<keyword evidence="2" id="KW-1185">Reference proteome</keyword>
<name>A0A1M5YPA2_9BURK</name>
<dbReference type="STRING" id="658167.SAMN04488135_11028"/>